<evidence type="ECO:0000313" key="2">
    <source>
        <dbReference type="EMBL" id="KAK0470368.1"/>
    </source>
</evidence>
<evidence type="ECO:0008006" key="4">
    <source>
        <dbReference type="Google" id="ProtNLM"/>
    </source>
</evidence>
<keyword evidence="1" id="KW-0732">Signal</keyword>
<feature type="signal peptide" evidence="1">
    <location>
        <begin position="1"/>
        <end position="28"/>
    </location>
</feature>
<reference evidence="2" key="1">
    <citation type="submission" date="2023-06" db="EMBL/GenBank/DDBJ databases">
        <authorList>
            <consortium name="Lawrence Berkeley National Laboratory"/>
            <person name="Ahrendt S."/>
            <person name="Sahu N."/>
            <person name="Indic B."/>
            <person name="Wong-Bajracharya J."/>
            <person name="Merenyi Z."/>
            <person name="Ke H.-M."/>
            <person name="Monk M."/>
            <person name="Kocsube S."/>
            <person name="Drula E."/>
            <person name="Lipzen A."/>
            <person name="Balint B."/>
            <person name="Henrissat B."/>
            <person name="Andreopoulos B."/>
            <person name="Martin F.M."/>
            <person name="Harder C.B."/>
            <person name="Rigling D."/>
            <person name="Ford K.L."/>
            <person name="Foster G.D."/>
            <person name="Pangilinan J."/>
            <person name="Papanicolaou A."/>
            <person name="Barry K."/>
            <person name="LaButti K."/>
            <person name="Viragh M."/>
            <person name="Koriabine M."/>
            <person name="Yan M."/>
            <person name="Riley R."/>
            <person name="Champramary S."/>
            <person name="Plett K.L."/>
            <person name="Tsai I.J."/>
            <person name="Slot J."/>
            <person name="Sipos G."/>
            <person name="Plett J."/>
            <person name="Nagy L.G."/>
            <person name="Grigoriev I.V."/>
        </authorList>
    </citation>
    <scope>NUCLEOTIDE SEQUENCE</scope>
    <source>
        <strain evidence="2">CCBAS 213</strain>
    </source>
</reference>
<evidence type="ECO:0000256" key="1">
    <source>
        <dbReference type="SAM" id="SignalP"/>
    </source>
</evidence>
<sequence length="150" mass="16831">MCFRWIDRAALALQRMFVFACLFRRGQGSSATELDCTYLAVAGIPSRLEKYFEVRTCPWTIECGTTPEEEKGPGVPGSETIVTSNSAADTLCLFVWFLTYINMPTMSCIPTDPINVARRDDTPPIEGLPNLDLDDRLKINENNPVFGDDW</sequence>
<gene>
    <name evidence="2" type="ORF">EV420DRAFT_1473421</name>
</gene>
<name>A0AA39TYV6_ARMTA</name>
<dbReference type="RefSeq" id="XP_060340161.1">
    <property type="nucleotide sequence ID" value="XM_060469130.1"/>
</dbReference>
<dbReference type="GeneID" id="85352678"/>
<organism evidence="2 3">
    <name type="scientific">Armillaria tabescens</name>
    <name type="common">Ringless honey mushroom</name>
    <name type="synonym">Agaricus tabescens</name>
    <dbReference type="NCBI Taxonomy" id="1929756"/>
    <lineage>
        <taxon>Eukaryota</taxon>
        <taxon>Fungi</taxon>
        <taxon>Dikarya</taxon>
        <taxon>Basidiomycota</taxon>
        <taxon>Agaricomycotina</taxon>
        <taxon>Agaricomycetes</taxon>
        <taxon>Agaricomycetidae</taxon>
        <taxon>Agaricales</taxon>
        <taxon>Marasmiineae</taxon>
        <taxon>Physalacriaceae</taxon>
        <taxon>Desarmillaria</taxon>
    </lineage>
</organism>
<comment type="caution">
    <text evidence="2">The sequence shown here is derived from an EMBL/GenBank/DDBJ whole genome shotgun (WGS) entry which is preliminary data.</text>
</comment>
<dbReference type="AlphaFoldDB" id="A0AA39TYV6"/>
<feature type="chain" id="PRO_5041384292" description="Secreted protein" evidence="1">
    <location>
        <begin position="29"/>
        <end position="150"/>
    </location>
</feature>
<dbReference type="EMBL" id="JAUEPS010000001">
    <property type="protein sequence ID" value="KAK0470368.1"/>
    <property type="molecule type" value="Genomic_DNA"/>
</dbReference>
<evidence type="ECO:0000313" key="3">
    <source>
        <dbReference type="Proteomes" id="UP001175211"/>
    </source>
</evidence>
<protein>
    <recommendedName>
        <fullName evidence="4">Secreted protein</fullName>
    </recommendedName>
</protein>
<keyword evidence="3" id="KW-1185">Reference proteome</keyword>
<proteinExistence type="predicted"/>
<accession>A0AA39TYV6</accession>
<dbReference type="Proteomes" id="UP001175211">
    <property type="component" value="Unassembled WGS sequence"/>
</dbReference>